<dbReference type="GO" id="GO:0016712">
    <property type="term" value="F:oxidoreductase activity, acting on paired donors, with incorporation or reduction of molecular oxygen, reduced flavin or flavoprotein as one donor, and incorporation of one atom of oxygen"/>
    <property type="evidence" value="ECO:0007669"/>
    <property type="project" value="TreeGrafter"/>
</dbReference>
<feature type="binding site" description="axial binding residue" evidence="7">
    <location>
        <position position="444"/>
    </location>
    <ligand>
        <name>heme</name>
        <dbReference type="ChEBI" id="CHEBI:30413"/>
    </ligand>
    <ligandPart>
        <name>Fe</name>
        <dbReference type="ChEBI" id="CHEBI:18248"/>
    </ligandPart>
</feature>
<dbReference type="PRINTS" id="PR00385">
    <property type="entry name" value="P450"/>
</dbReference>
<dbReference type="AlphaFoldDB" id="A0A8J1XKM2"/>
<dbReference type="GO" id="GO:0020037">
    <property type="term" value="F:heme binding"/>
    <property type="evidence" value="ECO:0007669"/>
    <property type="project" value="InterPro"/>
</dbReference>
<evidence type="ECO:0000256" key="1">
    <source>
        <dbReference type="ARBA" id="ARBA00001971"/>
    </source>
</evidence>
<dbReference type="OrthoDB" id="639466at2759"/>
<dbReference type="GO" id="GO:0005506">
    <property type="term" value="F:iron ion binding"/>
    <property type="evidence" value="ECO:0007669"/>
    <property type="project" value="InterPro"/>
</dbReference>
<organism evidence="9 10">
    <name type="scientific">Owenia fusiformis</name>
    <name type="common">Polychaete worm</name>
    <dbReference type="NCBI Taxonomy" id="6347"/>
    <lineage>
        <taxon>Eukaryota</taxon>
        <taxon>Metazoa</taxon>
        <taxon>Spiralia</taxon>
        <taxon>Lophotrochozoa</taxon>
        <taxon>Annelida</taxon>
        <taxon>Polychaeta</taxon>
        <taxon>Sedentaria</taxon>
        <taxon>Canalipalpata</taxon>
        <taxon>Sabellida</taxon>
        <taxon>Oweniida</taxon>
        <taxon>Oweniidae</taxon>
        <taxon>Owenia</taxon>
    </lineage>
</organism>
<evidence type="ECO:0000313" key="10">
    <source>
        <dbReference type="Proteomes" id="UP000749559"/>
    </source>
</evidence>
<dbReference type="EMBL" id="CAIIXF020000002">
    <property type="protein sequence ID" value="CAH1776421.1"/>
    <property type="molecule type" value="Genomic_DNA"/>
</dbReference>
<dbReference type="InterPro" id="IPR017972">
    <property type="entry name" value="Cyt_P450_CS"/>
</dbReference>
<evidence type="ECO:0000256" key="3">
    <source>
        <dbReference type="ARBA" id="ARBA00022723"/>
    </source>
</evidence>
<dbReference type="PRINTS" id="PR00463">
    <property type="entry name" value="EP450I"/>
</dbReference>
<reference evidence="9" key="1">
    <citation type="submission" date="2022-03" db="EMBL/GenBank/DDBJ databases">
        <authorList>
            <person name="Martin C."/>
        </authorList>
    </citation>
    <scope>NUCLEOTIDE SEQUENCE</scope>
</reference>
<comment type="similarity">
    <text evidence="2 8">Belongs to the cytochrome P450 family.</text>
</comment>
<dbReference type="GO" id="GO:0008395">
    <property type="term" value="F:steroid hydroxylase activity"/>
    <property type="evidence" value="ECO:0007669"/>
    <property type="project" value="TreeGrafter"/>
</dbReference>
<evidence type="ECO:0000256" key="6">
    <source>
        <dbReference type="ARBA" id="ARBA00023033"/>
    </source>
</evidence>
<dbReference type="Proteomes" id="UP000749559">
    <property type="component" value="Unassembled WGS sequence"/>
</dbReference>
<evidence type="ECO:0000256" key="5">
    <source>
        <dbReference type="ARBA" id="ARBA00023004"/>
    </source>
</evidence>
<dbReference type="SUPFAM" id="SSF48264">
    <property type="entry name" value="Cytochrome P450"/>
    <property type="match status" value="1"/>
</dbReference>
<keyword evidence="10" id="KW-1185">Reference proteome</keyword>
<dbReference type="Pfam" id="PF00067">
    <property type="entry name" value="p450"/>
    <property type="match status" value="1"/>
</dbReference>
<dbReference type="InterPro" id="IPR002401">
    <property type="entry name" value="Cyt_P450_E_grp-I"/>
</dbReference>
<evidence type="ECO:0000313" key="9">
    <source>
        <dbReference type="EMBL" id="CAH1776421.1"/>
    </source>
</evidence>
<dbReference type="InterPro" id="IPR036396">
    <property type="entry name" value="Cyt_P450_sf"/>
</dbReference>
<comment type="caution">
    <text evidence="9">The sequence shown here is derived from an EMBL/GenBank/DDBJ whole genome shotgun (WGS) entry which is preliminary data.</text>
</comment>
<keyword evidence="5 7" id="KW-0408">Iron</keyword>
<dbReference type="GO" id="GO:0006805">
    <property type="term" value="P:xenobiotic metabolic process"/>
    <property type="evidence" value="ECO:0007669"/>
    <property type="project" value="TreeGrafter"/>
</dbReference>
<gene>
    <name evidence="9" type="ORF">OFUS_LOCUS3596</name>
</gene>
<dbReference type="GO" id="GO:0006082">
    <property type="term" value="P:organic acid metabolic process"/>
    <property type="evidence" value="ECO:0007669"/>
    <property type="project" value="TreeGrafter"/>
</dbReference>
<dbReference type="Gene3D" id="1.10.630.10">
    <property type="entry name" value="Cytochrome P450"/>
    <property type="match status" value="1"/>
</dbReference>
<dbReference type="InterPro" id="IPR001128">
    <property type="entry name" value="Cyt_P450"/>
</dbReference>
<keyword evidence="6 8" id="KW-0503">Monooxygenase</keyword>
<dbReference type="FunFam" id="1.10.630.10:FF:000036">
    <property type="entry name" value="CYtochrome P450 family"/>
    <property type="match status" value="1"/>
</dbReference>
<evidence type="ECO:0000256" key="7">
    <source>
        <dbReference type="PIRSR" id="PIRSR602401-1"/>
    </source>
</evidence>
<evidence type="ECO:0000256" key="2">
    <source>
        <dbReference type="ARBA" id="ARBA00010617"/>
    </source>
</evidence>
<dbReference type="PANTHER" id="PTHR24300:SF403">
    <property type="entry name" value="CYTOCHROME P450 306A1"/>
    <property type="match status" value="1"/>
</dbReference>
<comment type="cofactor">
    <cofactor evidence="1 7">
        <name>heme</name>
        <dbReference type="ChEBI" id="CHEBI:30413"/>
    </cofactor>
</comment>
<protein>
    <submittedName>
        <fullName evidence="9">Uncharacterized protein</fullName>
    </submittedName>
</protein>
<evidence type="ECO:0000256" key="8">
    <source>
        <dbReference type="RuleBase" id="RU000461"/>
    </source>
</evidence>
<keyword evidence="3 7" id="KW-0479">Metal-binding</keyword>
<accession>A0A8J1XKM2</accession>
<proteinExistence type="inferred from homology"/>
<sequence>MAVETTMDIFGLNTITCLVLLAVFLLFLRHYITGLNLPPGPPRLPIIGSIPFMLGKDPAKILAEWAEKHGYNTDIISVQLMGRTTIVLNSYEAMKELLHQDVYSGRVTTFIGDMLGWTKYGIVSSQGEKWKQRRRLALSTFRDLGMGKPLVEEKIQEEMIHLEAAIHQSLGKSFDIGPNINNAVSNVISSIVFGQRHEYSDVMFQKFLAECNNILARGGADSITLNFPFLQWIPGDLFNVKEAVKSSFKVTQDFAGGHVKRHLNAANDNAIEEDDFVYQYISQSRKRAPDDDTENVLMAATTELFLAGTETTTTTLRWAVLYMIQYPDIQTRVREEILENIGADQMPCMKHKSILPYTEATIAEVQRLGNVAPLSVPHTLLEDTQLRGYHLPKGAMVIPNLYASNMNPKDWSNPDTFDPSRFLKDEKYFKKDMNIPFGIGKRVCLGESLARMELFIFFTRLLQKFSFKDASEGNCRDVGAVTGLTRMPAPYDIIVQSN</sequence>
<evidence type="ECO:0000256" key="4">
    <source>
        <dbReference type="ARBA" id="ARBA00023002"/>
    </source>
</evidence>
<name>A0A8J1XKM2_OWEFU</name>
<dbReference type="InterPro" id="IPR050182">
    <property type="entry name" value="Cytochrome_P450_fam2"/>
</dbReference>
<dbReference type="GO" id="GO:0005737">
    <property type="term" value="C:cytoplasm"/>
    <property type="evidence" value="ECO:0007669"/>
    <property type="project" value="TreeGrafter"/>
</dbReference>
<dbReference type="PANTHER" id="PTHR24300">
    <property type="entry name" value="CYTOCHROME P450 508A4-RELATED"/>
    <property type="match status" value="1"/>
</dbReference>
<dbReference type="PROSITE" id="PS00086">
    <property type="entry name" value="CYTOCHROME_P450"/>
    <property type="match status" value="1"/>
</dbReference>
<keyword evidence="7 8" id="KW-0349">Heme</keyword>
<keyword evidence="4 8" id="KW-0560">Oxidoreductase</keyword>